<accession>A0A1H4ZGB1</accession>
<evidence type="ECO:0000313" key="2">
    <source>
        <dbReference type="Proteomes" id="UP000183114"/>
    </source>
</evidence>
<proteinExistence type="predicted"/>
<name>A0A1H4ZGB1_9PSED</name>
<dbReference type="Proteomes" id="UP000183114">
    <property type="component" value="Unassembled WGS sequence"/>
</dbReference>
<dbReference type="EMBL" id="FNTF01000002">
    <property type="protein sequence ID" value="SED29276.1"/>
    <property type="molecule type" value="Genomic_DNA"/>
</dbReference>
<gene>
    <name evidence="1" type="ORF">SAMN04490185_3194</name>
</gene>
<organism evidence="1 2">
    <name type="scientific">Pseudomonas frederiksbergensis</name>
    <dbReference type="NCBI Taxonomy" id="104087"/>
    <lineage>
        <taxon>Bacteria</taxon>
        <taxon>Pseudomonadati</taxon>
        <taxon>Pseudomonadota</taxon>
        <taxon>Gammaproteobacteria</taxon>
        <taxon>Pseudomonadales</taxon>
        <taxon>Pseudomonadaceae</taxon>
        <taxon>Pseudomonas</taxon>
    </lineage>
</organism>
<reference evidence="1 2" key="1">
    <citation type="submission" date="2016-10" db="EMBL/GenBank/DDBJ databases">
        <authorList>
            <person name="de Groot N.N."/>
        </authorList>
    </citation>
    <scope>NUCLEOTIDE SEQUENCE [LARGE SCALE GENOMIC DNA]</scope>
    <source>
        <strain evidence="1 2">BS3655</strain>
    </source>
</reference>
<evidence type="ECO:0000313" key="1">
    <source>
        <dbReference type="EMBL" id="SED29276.1"/>
    </source>
</evidence>
<sequence length="62" mass="6583">MAHSVQYQITESVRVVEIEIGKLLDLAAMLKDAGNDVLAAAVSNQANKLLEAAVALRITMAC</sequence>
<protein>
    <submittedName>
        <fullName evidence="1">Uncharacterized protein</fullName>
    </submittedName>
</protein>
<dbReference type="AlphaFoldDB" id="A0A1H4ZGB1"/>